<evidence type="ECO:0000256" key="1">
    <source>
        <dbReference type="SAM" id="Phobius"/>
    </source>
</evidence>
<gene>
    <name evidence="2" type="ORF">R5W23_005322</name>
</gene>
<protein>
    <recommendedName>
        <fullName evidence="4">DoxX family protein</fullName>
    </recommendedName>
</protein>
<keyword evidence="1" id="KW-0472">Membrane</keyword>
<comment type="caution">
    <text evidence="2">The sequence shown here is derived from an EMBL/GenBank/DDBJ whole genome shotgun (WGS) entry which is preliminary data.</text>
</comment>
<evidence type="ECO:0000313" key="3">
    <source>
        <dbReference type="Proteomes" id="UP001272242"/>
    </source>
</evidence>
<keyword evidence="1" id="KW-0812">Transmembrane</keyword>
<evidence type="ECO:0008006" key="4">
    <source>
        <dbReference type="Google" id="ProtNLM"/>
    </source>
</evidence>
<dbReference type="EMBL" id="JAXBLV010000245">
    <property type="protein sequence ID" value="MDY3563706.1"/>
    <property type="molecule type" value="Genomic_DNA"/>
</dbReference>
<accession>A0ABU5F7Y0</accession>
<dbReference type="RefSeq" id="WP_320689855.1">
    <property type="nucleotide sequence ID" value="NZ_JAXBLV010000245.1"/>
</dbReference>
<feature type="transmembrane region" description="Helical" evidence="1">
    <location>
        <begin position="472"/>
        <end position="493"/>
    </location>
</feature>
<name>A0ABU5F7Y0_9BACT</name>
<feature type="transmembrane region" description="Helical" evidence="1">
    <location>
        <begin position="43"/>
        <end position="61"/>
    </location>
</feature>
<proteinExistence type="predicted"/>
<feature type="transmembrane region" description="Helical" evidence="1">
    <location>
        <begin position="136"/>
        <end position="155"/>
    </location>
</feature>
<feature type="transmembrane region" description="Helical" evidence="1">
    <location>
        <begin position="12"/>
        <end position="31"/>
    </location>
</feature>
<reference evidence="3" key="1">
    <citation type="journal article" date="2023" name="Mar. Drugs">
        <title>Gemmata algarum, a Novel Planctomycete Isolated from an Algal Mat, Displays Antimicrobial Activity.</title>
        <authorList>
            <person name="Kumar G."/>
            <person name="Kallscheuer N."/>
            <person name="Kashif M."/>
            <person name="Ahamad S."/>
            <person name="Jagadeeshwari U."/>
            <person name="Pannikurungottu S."/>
            <person name="Haufschild T."/>
            <person name="Kabuu M."/>
            <person name="Sasikala C."/>
            <person name="Jogler C."/>
            <person name="Ramana C."/>
        </authorList>
    </citation>
    <scope>NUCLEOTIDE SEQUENCE [LARGE SCALE GENOMIC DNA]</scope>
    <source>
        <strain evidence="3">JC673</strain>
    </source>
</reference>
<sequence>MSSGFRSVAARYGYGTTATLAGLIFFTAALLKYQHFRSGNAIASEQVLFVAELLLGTWLLLGLARTTTRYVGIGVFALLFAAAAYKYRLGASSCGCFGAVTVPPWVTMIVDGLFVVAFCVLRPQSPDPMPTTARRARWAFVLLPIVGVLAIIPAVRWRGPATPTPPAALAALKAEATSRPDTQCVAFRATVVSENADIKESKTVTERGPNGIVSTYTIFAKQELSYEYVICGDDLRRDRTVGGKTEEIVVRHKGVTLQYAPGRNQAFIRKIVDYEDLPVDPRCFGLRRGADNLATYIDRLRTEEKAEGDGERVTLRGRDGLDGTVELRLVRAYGYRPEEIVYRLDSGAVHLLARLEYAQDPNGGWYLRTGRQYFFGTQQPRALDSGVDAERAWVAKITYTCETPRPVSDNERAIAFVVTLPAETKVVDVSTGMGVSYRVPERAQQLPFEELDPLPGRRNETSGMSGLRVAPLGFAALATAGLMFAVTAVNVLFRRYT</sequence>
<keyword evidence="3" id="KW-1185">Reference proteome</keyword>
<evidence type="ECO:0000313" key="2">
    <source>
        <dbReference type="EMBL" id="MDY3563706.1"/>
    </source>
</evidence>
<feature type="transmembrane region" description="Helical" evidence="1">
    <location>
        <begin position="68"/>
        <end position="85"/>
    </location>
</feature>
<dbReference type="Proteomes" id="UP001272242">
    <property type="component" value="Unassembled WGS sequence"/>
</dbReference>
<organism evidence="2 3">
    <name type="scientific">Gemmata algarum</name>
    <dbReference type="NCBI Taxonomy" id="2975278"/>
    <lineage>
        <taxon>Bacteria</taxon>
        <taxon>Pseudomonadati</taxon>
        <taxon>Planctomycetota</taxon>
        <taxon>Planctomycetia</taxon>
        <taxon>Gemmatales</taxon>
        <taxon>Gemmataceae</taxon>
        <taxon>Gemmata</taxon>
    </lineage>
</organism>
<keyword evidence="1" id="KW-1133">Transmembrane helix</keyword>
<feature type="transmembrane region" description="Helical" evidence="1">
    <location>
        <begin position="105"/>
        <end position="124"/>
    </location>
</feature>